<accession>A9L075</accession>
<dbReference type="KEGG" id="sbn:Sbal195_0626"/>
<organism evidence="1 2">
    <name type="scientific">Shewanella baltica (strain OS195)</name>
    <dbReference type="NCBI Taxonomy" id="399599"/>
    <lineage>
        <taxon>Bacteria</taxon>
        <taxon>Pseudomonadati</taxon>
        <taxon>Pseudomonadota</taxon>
        <taxon>Gammaproteobacteria</taxon>
        <taxon>Alteromonadales</taxon>
        <taxon>Shewanellaceae</taxon>
        <taxon>Shewanella</taxon>
    </lineage>
</organism>
<dbReference type="EMBL" id="CP000891">
    <property type="protein sequence ID" value="ABX47804.1"/>
    <property type="molecule type" value="Genomic_DNA"/>
</dbReference>
<dbReference type="PROSITE" id="PS51257">
    <property type="entry name" value="PROKAR_LIPOPROTEIN"/>
    <property type="match status" value="1"/>
</dbReference>
<dbReference type="HOGENOM" id="CLU_138560_0_0_6"/>
<sequence>MPIRNIVSCTRQPNRAIFSFVNLFAGCQHYRVVMDFLPSGIVNIIVGGALYRCQANKVKRLIDESRVEREGLASLNFSIQAGELSFHIPADVYEQLKAHPEFENYSIIDIGEG</sequence>
<proteinExistence type="predicted"/>
<evidence type="ECO:0000313" key="2">
    <source>
        <dbReference type="Proteomes" id="UP000000770"/>
    </source>
</evidence>
<name>A9L075_SHEB9</name>
<protein>
    <submittedName>
        <fullName evidence="1">Uncharacterized protein</fullName>
    </submittedName>
</protein>
<dbReference type="GeneID" id="11770947"/>
<gene>
    <name evidence="1" type="ordered locus">Sbal195_0626</name>
</gene>
<evidence type="ECO:0000313" key="1">
    <source>
        <dbReference type="EMBL" id="ABX47804.1"/>
    </source>
</evidence>
<reference evidence="1 2" key="1">
    <citation type="submission" date="2007-11" db="EMBL/GenBank/DDBJ databases">
        <title>Complete sequence of chromosome of Shewanella baltica OS195.</title>
        <authorList>
            <consortium name="US DOE Joint Genome Institute"/>
            <person name="Copeland A."/>
            <person name="Lucas S."/>
            <person name="Lapidus A."/>
            <person name="Barry K."/>
            <person name="Glavina del Rio T."/>
            <person name="Dalin E."/>
            <person name="Tice H."/>
            <person name="Pitluck S."/>
            <person name="Chain P."/>
            <person name="Malfatti S."/>
            <person name="Shin M."/>
            <person name="Vergez L."/>
            <person name="Schmutz J."/>
            <person name="Larimer F."/>
            <person name="Land M."/>
            <person name="Hauser L."/>
            <person name="Kyrpides N."/>
            <person name="Kim E."/>
            <person name="Brettar I."/>
            <person name="Rodrigues J."/>
            <person name="Konstantinidis K."/>
            <person name="Klappenbach J."/>
            <person name="Hofle M."/>
            <person name="Tiedje J."/>
            <person name="Richardson P."/>
        </authorList>
    </citation>
    <scope>NUCLEOTIDE SEQUENCE [LARGE SCALE GENOMIC DNA]</scope>
    <source>
        <strain evidence="1 2">OS195</strain>
    </source>
</reference>
<dbReference type="AlphaFoldDB" id="A9L075"/>
<dbReference type="RefSeq" id="WP_006083156.1">
    <property type="nucleotide sequence ID" value="NC_009997.1"/>
</dbReference>
<dbReference type="Proteomes" id="UP000000770">
    <property type="component" value="Chromosome"/>
</dbReference>